<gene>
    <name evidence="20" type="ORF">LCGC14_0202610</name>
</gene>
<feature type="transmembrane region" description="Helical" evidence="14">
    <location>
        <begin position="89"/>
        <end position="117"/>
    </location>
</feature>
<dbReference type="InterPro" id="IPR004358">
    <property type="entry name" value="Sig_transdc_His_kin-like_C"/>
</dbReference>
<dbReference type="GO" id="GO:0005886">
    <property type="term" value="C:plasma membrane"/>
    <property type="evidence" value="ECO:0007669"/>
    <property type="project" value="UniProtKB-SubCell"/>
</dbReference>
<proteinExistence type="predicted"/>
<feature type="transmembrane region" description="Helical" evidence="14">
    <location>
        <begin position="202"/>
        <end position="224"/>
    </location>
</feature>
<evidence type="ECO:0000313" key="20">
    <source>
        <dbReference type="EMBL" id="KKN92962.1"/>
    </source>
</evidence>
<dbReference type="InterPro" id="IPR011006">
    <property type="entry name" value="CheY-like_superfamily"/>
</dbReference>
<evidence type="ECO:0000259" key="17">
    <source>
        <dbReference type="PROSITE" id="PS50112"/>
    </source>
</evidence>
<dbReference type="SUPFAM" id="SSF55785">
    <property type="entry name" value="PYP-like sensor domain (PAS domain)"/>
    <property type="match status" value="3"/>
</dbReference>
<dbReference type="Gene3D" id="3.30.450.350">
    <property type="entry name" value="CHASE domain"/>
    <property type="match status" value="1"/>
</dbReference>
<evidence type="ECO:0000256" key="11">
    <source>
        <dbReference type="ARBA" id="ARBA00022989"/>
    </source>
</evidence>
<dbReference type="CDD" id="cd00082">
    <property type="entry name" value="HisKA"/>
    <property type="match status" value="1"/>
</dbReference>
<comment type="caution">
    <text evidence="20">The sequence shown here is derived from an EMBL/GenBank/DDBJ whole genome shotgun (WGS) entry which is preliminary data.</text>
</comment>
<dbReference type="NCBIfam" id="TIGR00229">
    <property type="entry name" value="sensory_box"/>
    <property type="match status" value="3"/>
</dbReference>
<dbReference type="InterPro" id="IPR042240">
    <property type="entry name" value="CHASE_sf"/>
</dbReference>
<dbReference type="Pfam" id="PF00989">
    <property type="entry name" value="PAS"/>
    <property type="match status" value="1"/>
</dbReference>
<evidence type="ECO:0000256" key="7">
    <source>
        <dbReference type="ARBA" id="ARBA00022692"/>
    </source>
</evidence>
<feature type="domain" description="PAS" evidence="17">
    <location>
        <begin position="802"/>
        <end position="872"/>
    </location>
</feature>
<dbReference type="PANTHER" id="PTHR43304">
    <property type="entry name" value="PHYTOCHROME-LIKE PROTEIN CPH1"/>
    <property type="match status" value="1"/>
</dbReference>
<comment type="catalytic activity">
    <reaction evidence="1">
        <text>ATP + protein L-histidine = ADP + protein N-phospho-L-histidine.</text>
        <dbReference type="EC" id="2.7.13.3"/>
    </reaction>
</comment>
<dbReference type="InterPro" id="IPR000014">
    <property type="entry name" value="PAS"/>
</dbReference>
<dbReference type="InterPro" id="IPR001789">
    <property type="entry name" value="Sig_transdc_resp-reg_receiver"/>
</dbReference>
<feature type="domain" description="Response regulatory" evidence="16">
    <location>
        <begin position="1175"/>
        <end position="1283"/>
    </location>
</feature>
<keyword evidence="5" id="KW-0597">Phosphoprotein</keyword>
<evidence type="ECO:0000256" key="13">
    <source>
        <dbReference type="ARBA" id="ARBA00023136"/>
    </source>
</evidence>
<dbReference type="GO" id="GO:0005524">
    <property type="term" value="F:ATP binding"/>
    <property type="evidence" value="ECO:0007669"/>
    <property type="project" value="UniProtKB-KW"/>
</dbReference>
<keyword evidence="12" id="KW-0902">Two-component regulatory system</keyword>
<dbReference type="FunFam" id="3.30.565.10:FF:000023">
    <property type="entry name" value="PAS domain-containing sensor histidine kinase"/>
    <property type="match status" value="1"/>
</dbReference>
<dbReference type="InterPro" id="IPR013655">
    <property type="entry name" value="PAS_fold_3"/>
</dbReference>
<dbReference type="InterPro" id="IPR001610">
    <property type="entry name" value="PAC"/>
</dbReference>
<keyword evidence="10" id="KW-0067">ATP-binding</keyword>
<sequence length="1300" mass="142531">MRALPDMSILSRRKLGGVALMALLYVLGGALGLQLAVPPGYATIIWPASGIATVGLLLYGRALWPGVFLGSLVLNAVVSGGIHQSSPDLLAMTVAGFVAVGSTLQALLAATLVRRLFGIPVQLSGLKDLMLFGAIGGPLACLVAASVGVATLYVSGVLSADALFGNWLTWWLGDILGVLIFVPIGLLNPWRPWSVRWSGGPVAGFTMVAMLSLIVPLGVTFYAWKLTSEITFERNHAAFETLAEDSAHALRDRLESYKRSLDGGAGLFAASEAVSLDEWRTYVDELDIERTLPGINGIGYIEPIGLGDVASFEARMQLQGVPEFAVHPDTPSPDVFAITFIEPLAPNRKALGLNIAFEDNRRNGAAAARDTGKATITKRIFLVQDSTRSAGFLLLRPLYRNGARLDSVAARRQAFRGWIYAPFISNRFLGELTSSQGTNLHLTVYDGEVADGDQLIFSSKAGDSTAAPAAYKITKVISAMEQRWTVVWESTPAFEASVTRGEPLLVLLGGIALSALFGALQISYVRREASIRRTVALKTREIAAREHENRSIVDTAVVAIILLDRNGEVRSANRATELIFGFPADEVVGGPIARLLDGFDASSLAQFHKRGEQEPETDRLPNLVEARRKDGAELFLDVQLNDWFTEAGELRYTAIIRDVTVQRRVTLALEEAEKRWNFALEGASIGVFDIDLTRGTSFVSDTWKSMLGFDRQEEIDAQREWLSRIHPDDIATVKAADDACMEGWAPRSQSEYRIRRKDGQWIWLRSDAIVIERAPDGTALRMIGTQTEITELKSAEAAMRASEEKLRSAIEHAPVGMALVDLDGRWFRVNEALCKLLGYSEDQLRQLDFQSITHPDDLETDLVLVDQLLSGDIQTYQLEKRYIHKDGHSVWGQLSVSLPKDAEGKPEYFISQIQDISDRKEMDRVKTEFIATVSHELRTPLTSIRGSLGLVVGAMSKDLPTNVLRLLTIAHKNCERLIFLINDILDLEKIADGSMHIERKAEELGSLVAQAVEANEAYAEQFDVSLEFERPKAEFFVDVDQARLQQVLSNLLSNAAKFSPRSGKVDVRIEVLGETVRVSVVDHGTGILPEFRSRIFSRFSQADGSATREKGGTGLGLHISKQLIEKMGGTIGFDSQAGEGSTFWIELYALDMRSHADVLAIENSALTDATRNLPKALHIEDNKDFSEVLAASLKDRVMLINASTCASARQRLDDQEFDLVIIDLELPDGDGLGLLDHERLADTGVPVIVLSASDLSKKDPRIRRSLVKSRTPDDQIVDTILMIAEGGKDPEVVHYGGARA</sequence>
<evidence type="ECO:0000256" key="4">
    <source>
        <dbReference type="ARBA" id="ARBA00022475"/>
    </source>
</evidence>
<dbReference type="SUPFAM" id="SSF52172">
    <property type="entry name" value="CheY-like"/>
    <property type="match status" value="1"/>
</dbReference>
<dbReference type="InterPro" id="IPR006189">
    <property type="entry name" value="CHASE_dom"/>
</dbReference>
<evidence type="ECO:0000256" key="1">
    <source>
        <dbReference type="ARBA" id="ARBA00000085"/>
    </source>
</evidence>
<protein>
    <recommendedName>
        <fullName evidence="3">histidine kinase</fullName>
        <ecNumber evidence="3">2.7.13.3</ecNumber>
    </recommendedName>
</protein>
<feature type="transmembrane region" description="Helical" evidence="14">
    <location>
        <begin position="167"/>
        <end position="190"/>
    </location>
</feature>
<dbReference type="SMART" id="SM01079">
    <property type="entry name" value="CHASE"/>
    <property type="match status" value="1"/>
</dbReference>
<dbReference type="GO" id="GO:0006355">
    <property type="term" value="P:regulation of DNA-templated transcription"/>
    <property type="evidence" value="ECO:0007669"/>
    <property type="project" value="InterPro"/>
</dbReference>
<dbReference type="PROSITE" id="PS50110">
    <property type="entry name" value="RESPONSE_REGULATORY"/>
    <property type="match status" value="1"/>
</dbReference>
<dbReference type="InterPro" id="IPR003661">
    <property type="entry name" value="HisK_dim/P_dom"/>
</dbReference>
<dbReference type="CDD" id="cd16922">
    <property type="entry name" value="HATPase_EvgS-ArcB-TorS-like"/>
    <property type="match status" value="1"/>
</dbReference>
<keyword evidence="7 14" id="KW-0812">Transmembrane</keyword>
<evidence type="ECO:0000256" key="3">
    <source>
        <dbReference type="ARBA" id="ARBA00012438"/>
    </source>
</evidence>
<dbReference type="Pfam" id="PF03924">
    <property type="entry name" value="CHASE"/>
    <property type="match status" value="1"/>
</dbReference>
<dbReference type="PANTHER" id="PTHR43304:SF1">
    <property type="entry name" value="PAC DOMAIN-CONTAINING PROTEIN"/>
    <property type="match status" value="1"/>
</dbReference>
<evidence type="ECO:0000256" key="5">
    <source>
        <dbReference type="ARBA" id="ARBA00022553"/>
    </source>
</evidence>
<feature type="domain" description="CHASE" evidence="19">
    <location>
        <begin position="270"/>
        <end position="487"/>
    </location>
</feature>
<name>A0A0F9UZP6_9ZZZZ</name>
<evidence type="ECO:0000259" key="19">
    <source>
        <dbReference type="PROSITE" id="PS50839"/>
    </source>
</evidence>
<dbReference type="PRINTS" id="PR00344">
    <property type="entry name" value="BCTRLSENSOR"/>
</dbReference>
<dbReference type="PROSITE" id="PS50113">
    <property type="entry name" value="PAC"/>
    <property type="match status" value="2"/>
</dbReference>
<dbReference type="PROSITE" id="PS50109">
    <property type="entry name" value="HIS_KIN"/>
    <property type="match status" value="1"/>
</dbReference>
<dbReference type="EC" id="2.7.13.3" evidence="3"/>
<keyword evidence="8" id="KW-0547">Nucleotide-binding</keyword>
<dbReference type="SUPFAM" id="SSF55874">
    <property type="entry name" value="ATPase domain of HSP90 chaperone/DNA topoisomerase II/histidine kinase"/>
    <property type="match status" value="1"/>
</dbReference>
<dbReference type="Gene3D" id="3.40.50.2300">
    <property type="match status" value="1"/>
</dbReference>
<dbReference type="PROSITE" id="PS50112">
    <property type="entry name" value="PAS"/>
    <property type="match status" value="3"/>
</dbReference>
<reference evidence="20" key="1">
    <citation type="journal article" date="2015" name="Nature">
        <title>Complex archaea that bridge the gap between prokaryotes and eukaryotes.</title>
        <authorList>
            <person name="Spang A."/>
            <person name="Saw J.H."/>
            <person name="Jorgensen S.L."/>
            <person name="Zaremba-Niedzwiedzka K."/>
            <person name="Martijn J."/>
            <person name="Lind A.E."/>
            <person name="van Eijk R."/>
            <person name="Schleper C."/>
            <person name="Guy L."/>
            <person name="Ettema T.J."/>
        </authorList>
    </citation>
    <scope>NUCLEOTIDE SEQUENCE</scope>
</reference>
<feature type="domain" description="PAC" evidence="18">
    <location>
        <begin position="748"/>
        <end position="801"/>
    </location>
</feature>
<dbReference type="Pfam" id="PF02518">
    <property type="entry name" value="HATPase_c"/>
    <property type="match status" value="1"/>
</dbReference>
<dbReference type="SUPFAM" id="SSF47384">
    <property type="entry name" value="Homodimeric domain of signal transducing histidine kinase"/>
    <property type="match status" value="1"/>
</dbReference>
<dbReference type="InterPro" id="IPR036890">
    <property type="entry name" value="HATPase_C_sf"/>
</dbReference>
<dbReference type="Gene3D" id="3.30.565.10">
    <property type="entry name" value="Histidine kinase-like ATPase, C-terminal domain"/>
    <property type="match status" value="1"/>
</dbReference>
<dbReference type="EMBL" id="LAZR01000090">
    <property type="protein sequence ID" value="KKN92962.1"/>
    <property type="molecule type" value="Genomic_DNA"/>
</dbReference>
<dbReference type="InterPro" id="IPR052162">
    <property type="entry name" value="Sensor_kinase/Photoreceptor"/>
</dbReference>
<dbReference type="SMART" id="SM00448">
    <property type="entry name" value="REC"/>
    <property type="match status" value="1"/>
</dbReference>
<evidence type="ECO:0000256" key="8">
    <source>
        <dbReference type="ARBA" id="ARBA00022741"/>
    </source>
</evidence>
<feature type="domain" description="PAS" evidence="17">
    <location>
        <begin position="545"/>
        <end position="589"/>
    </location>
</feature>
<feature type="transmembrane region" description="Helical" evidence="14">
    <location>
        <begin position="129"/>
        <end position="155"/>
    </location>
</feature>
<dbReference type="Gene3D" id="1.10.287.130">
    <property type="match status" value="1"/>
</dbReference>
<dbReference type="GO" id="GO:0000155">
    <property type="term" value="F:phosphorelay sensor kinase activity"/>
    <property type="evidence" value="ECO:0007669"/>
    <property type="project" value="InterPro"/>
</dbReference>
<dbReference type="Pfam" id="PF00072">
    <property type="entry name" value="Response_reg"/>
    <property type="match status" value="1"/>
</dbReference>
<dbReference type="SMART" id="SM00091">
    <property type="entry name" value="PAS"/>
    <property type="match status" value="3"/>
</dbReference>
<evidence type="ECO:0000256" key="12">
    <source>
        <dbReference type="ARBA" id="ARBA00023012"/>
    </source>
</evidence>
<dbReference type="InterPro" id="IPR035965">
    <property type="entry name" value="PAS-like_dom_sf"/>
</dbReference>
<dbReference type="SMART" id="SM00387">
    <property type="entry name" value="HATPase_c"/>
    <property type="match status" value="1"/>
</dbReference>
<dbReference type="Pfam" id="PF08447">
    <property type="entry name" value="PAS_3"/>
    <property type="match status" value="2"/>
</dbReference>
<dbReference type="PROSITE" id="PS50839">
    <property type="entry name" value="CHASE"/>
    <property type="match status" value="1"/>
</dbReference>
<evidence type="ECO:0000256" key="10">
    <source>
        <dbReference type="ARBA" id="ARBA00022840"/>
    </source>
</evidence>
<evidence type="ECO:0000259" key="18">
    <source>
        <dbReference type="PROSITE" id="PS50113"/>
    </source>
</evidence>
<feature type="transmembrane region" description="Helical" evidence="14">
    <location>
        <begin position="42"/>
        <end position="59"/>
    </location>
</feature>
<dbReference type="InterPro" id="IPR003594">
    <property type="entry name" value="HATPase_dom"/>
</dbReference>
<dbReference type="SMART" id="SM00086">
    <property type="entry name" value="PAC"/>
    <property type="match status" value="3"/>
</dbReference>
<dbReference type="Pfam" id="PF00512">
    <property type="entry name" value="HisKA"/>
    <property type="match status" value="1"/>
</dbReference>
<feature type="domain" description="PAC" evidence="18">
    <location>
        <begin position="876"/>
        <end position="928"/>
    </location>
</feature>
<dbReference type="InterPro" id="IPR013767">
    <property type="entry name" value="PAS_fold"/>
</dbReference>
<feature type="domain" description="PAS" evidence="17">
    <location>
        <begin position="672"/>
        <end position="744"/>
    </location>
</feature>
<feature type="domain" description="Histidine kinase" evidence="15">
    <location>
        <begin position="932"/>
        <end position="1151"/>
    </location>
</feature>
<organism evidence="20">
    <name type="scientific">marine sediment metagenome</name>
    <dbReference type="NCBI Taxonomy" id="412755"/>
    <lineage>
        <taxon>unclassified sequences</taxon>
        <taxon>metagenomes</taxon>
        <taxon>ecological metagenomes</taxon>
    </lineage>
</organism>
<dbReference type="InterPro" id="IPR005467">
    <property type="entry name" value="His_kinase_dom"/>
</dbReference>
<evidence type="ECO:0000256" key="14">
    <source>
        <dbReference type="SAM" id="Phobius"/>
    </source>
</evidence>
<keyword evidence="11 14" id="KW-1133">Transmembrane helix</keyword>
<dbReference type="Gene3D" id="3.30.450.20">
    <property type="entry name" value="PAS domain"/>
    <property type="match status" value="3"/>
</dbReference>
<keyword evidence="6" id="KW-0808">Transferase</keyword>
<dbReference type="CDD" id="cd00130">
    <property type="entry name" value="PAS"/>
    <property type="match status" value="3"/>
</dbReference>
<dbReference type="InterPro" id="IPR007895">
    <property type="entry name" value="MASE1"/>
</dbReference>
<dbReference type="SMART" id="SM00388">
    <property type="entry name" value="HisKA"/>
    <property type="match status" value="1"/>
</dbReference>
<dbReference type="Pfam" id="PF05231">
    <property type="entry name" value="MASE1"/>
    <property type="match status" value="1"/>
</dbReference>
<evidence type="ECO:0000256" key="2">
    <source>
        <dbReference type="ARBA" id="ARBA00004651"/>
    </source>
</evidence>
<evidence type="ECO:0000259" key="16">
    <source>
        <dbReference type="PROSITE" id="PS50110"/>
    </source>
</evidence>
<keyword evidence="9" id="KW-0418">Kinase</keyword>
<evidence type="ECO:0000256" key="6">
    <source>
        <dbReference type="ARBA" id="ARBA00022679"/>
    </source>
</evidence>
<dbReference type="InterPro" id="IPR036097">
    <property type="entry name" value="HisK_dim/P_sf"/>
</dbReference>
<comment type="subcellular location">
    <subcellularLocation>
        <location evidence="2">Cell membrane</location>
        <topology evidence="2">Multi-pass membrane protein</topology>
    </subcellularLocation>
</comment>
<accession>A0A0F9UZP6</accession>
<dbReference type="InterPro" id="IPR000700">
    <property type="entry name" value="PAS-assoc_C"/>
</dbReference>
<keyword evidence="4" id="KW-1003">Cell membrane</keyword>
<evidence type="ECO:0000256" key="9">
    <source>
        <dbReference type="ARBA" id="ARBA00022777"/>
    </source>
</evidence>
<keyword evidence="13 14" id="KW-0472">Membrane</keyword>
<evidence type="ECO:0000259" key="15">
    <source>
        <dbReference type="PROSITE" id="PS50109"/>
    </source>
</evidence>